<keyword evidence="1" id="KW-1133">Transmembrane helix</keyword>
<sequence length="55" mass="5731">MTNMAKRWHYVTGGQRYGPVSDAESGGIGLYLLVFSGMGLAGVAWLLAGPATDEG</sequence>
<dbReference type="EMBL" id="JACEFB010000007">
    <property type="protein sequence ID" value="MBA2226754.1"/>
    <property type="molecule type" value="Genomic_DNA"/>
</dbReference>
<evidence type="ECO:0000256" key="1">
    <source>
        <dbReference type="SAM" id="Phobius"/>
    </source>
</evidence>
<proteinExistence type="predicted"/>
<dbReference type="AlphaFoldDB" id="A0A7V8VEV9"/>
<keyword evidence="3" id="KW-1185">Reference proteome</keyword>
<dbReference type="RefSeq" id="WP_194538194.1">
    <property type="nucleotide sequence ID" value="NZ_JACEFB010000007.1"/>
</dbReference>
<keyword evidence="1" id="KW-0472">Membrane</keyword>
<evidence type="ECO:0000313" key="3">
    <source>
        <dbReference type="Proteomes" id="UP000542342"/>
    </source>
</evidence>
<protein>
    <submittedName>
        <fullName evidence="2">Uncharacterized protein</fullName>
    </submittedName>
</protein>
<dbReference type="Proteomes" id="UP000542342">
    <property type="component" value="Unassembled WGS sequence"/>
</dbReference>
<accession>A0A7V8VEV9</accession>
<evidence type="ECO:0000313" key="2">
    <source>
        <dbReference type="EMBL" id="MBA2226754.1"/>
    </source>
</evidence>
<name>A0A7V8VEV9_9BACT</name>
<comment type="caution">
    <text evidence="2">The sequence shown here is derived from an EMBL/GenBank/DDBJ whole genome shotgun (WGS) entry which is preliminary data.</text>
</comment>
<keyword evidence="1" id="KW-0812">Transmembrane</keyword>
<organism evidence="2 3">
    <name type="scientific">Thermogemmata fonticola</name>
    <dbReference type="NCBI Taxonomy" id="2755323"/>
    <lineage>
        <taxon>Bacteria</taxon>
        <taxon>Pseudomonadati</taxon>
        <taxon>Planctomycetota</taxon>
        <taxon>Planctomycetia</taxon>
        <taxon>Gemmatales</taxon>
        <taxon>Gemmataceae</taxon>
        <taxon>Thermogemmata</taxon>
    </lineage>
</organism>
<reference evidence="2 3" key="1">
    <citation type="submission" date="2020-07" db="EMBL/GenBank/DDBJ databases">
        <title>Thermogemmata thermophila gen. nov., sp. nov., a novel moderate thermophilic planctomycete from a Kamchatka hot spring.</title>
        <authorList>
            <person name="Elcheninov A.G."/>
            <person name="Podosokorskaya O.A."/>
            <person name="Kovaleva O.L."/>
            <person name="Novikov A."/>
            <person name="Bonch-Osmolovskaya E.A."/>
            <person name="Toshchakov S.V."/>
            <person name="Kublanov I.V."/>
        </authorList>
    </citation>
    <scope>NUCLEOTIDE SEQUENCE [LARGE SCALE GENOMIC DNA]</scope>
    <source>
        <strain evidence="2 3">2918</strain>
    </source>
</reference>
<feature type="transmembrane region" description="Helical" evidence="1">
    <location>
        <begin position="28"/>
        <end position="48"/>
    </location>
</feature>
<gene>
    <name evidence="2" type="ORF">H0921_11340</name>
</gene>